<dbReference type="EMBL" id="JACHEX010000002">
    <property type="protein sequence ID" value="MBB6062582.1"/>
    <property type="molecule type" value="Genomic_DNA"/>
</dbReference>
<comment type="caution">
    <text evidence="3">The sequence shown here is derived from an EMBL/GenBank/DDBJ whole genome shotgun (WGS) entry which is preliminary data.</text>
</comment>
<dbReference type="AlphaFoldDB" id="A0A841GG77"/>
<reference evidence="3 4" key="1">
    <citation type="submission" date="2020-08" db="EMBL/GenBank/DDBJ databases">
        <title>Genomic Encyclopedia of Type Strains, Phase IV (KMG-IV): sequencing the most valuable type-strain genomes for metagenomic binning, comparative biology and taxonomic classification.</title>
        <authorList>
            <person name="Goeker M."/>
        </authorList>
    </citation>
    <scope>NUCLEOTIDE SEQUENCE [LARGE SCALE GENOMIC DNA]</scope>
    <source>
        <strain evidence="3 4">DSM 13481</strain>
    </source>
</reference>
<dbReference type="Proteomes" id="UP000555828">
    <property type="component" value="Unassembled WGS sequence"/>
</dbReference>
<name>A0A841GG77_9BACT</name>
<accession>A0A841GG77</accession>
<gene>
    <name evidence="3" type="ORF">HNP65_001020</name>
</gene>
<keyword evidence="4" id="KW-1185">Reference proteome</keyword>
<dbReference type="NCBIfam" id="NF037970">
    <property type="entry name" value="vanZ_1"/>
    <property type="match status" value="1"/>
</dbReference>
<organism evidence="3 4">
    <name type="scientific">Thermosipho japonicus</name>
    <dbReference type="NCBI Taxonomy" id="90323"/>
    <lineage>
        <taxon>Bacteria</taxon>
        <taxon>Thermotogati</taxon>
        <taxon>Thermotogota</taxon>
        <taxon>Thermotogae</taxon>
        <taxon>Thermotogales</taxon>
        <taxon>Fervidobacteriaceae</taxon>
        <taxon>Thermosipho</taxon>
    </lineage>
</organism>
<feature type="transmembrane region" description="Helical" evidence="1">
    <location>
        <begin position="139"/>
        <end position="160"/>
    </location>
</feature>
<feature type="domain" description="VanZ-like" evidence="2">
    <location>
        <begin position="9"/>
        <end position="156"/>
    </location>
</feature>
<keyword evidence="1" id="KW-0812">Transmembrane</keyword>
<dbReference type="Pfam" id="PF04892">
    <property type="entry name" value="VanZ"/>
    <property type="match status" value="1"/>
</dbReference>
<feature type="transmembrane region" description="Helical" evidence="1">
    <location>
        <begin position="85"/>
        <end position="103"/>
    </location>
</feature>
<sequence length="178" mass="21074">MKKKAIFIFIIIILWILLIFYFSSRNPLYSSQQSSFVTRVLRKIDQIIDFSDTTLFKKMEIFLKKLWFKTQYVPAEMLVRKTAHFGLYFILGFFSFFGFHLLIKKFFSILLAITFPNLIAVLDEYTQQYYNRGSSLNDVIIDLSGIIFGVTFAVIVYYTFKLIRKIFKKKGNSENLQN</sequence>
<feature type="transmembrane region" description="Helical" evidence="1">
    <location>
        <begin position="6"/>
        <end position="23"/>
    </location>
</feature>
<evidence type="ECO:0000259" key="2">
    <source>
        <dbReference type="Pfam" id="PF04892"/>
    </source>
</evidence>
<protein>
    <submittedName>
        <fullName evidence="3">VanZ family protein</fullName>
    </submittedName>
</protein>
<keyword evidence="1" id="KW-0472">Membrane</keyword>
<evidence type="ECO:0000313" key="3">
    <source>
        <dbReference type="EMBL" id="MBB6062582.1"/>
    </source>
</evidence>
<keyword evidence="1" id="KW-1133">Transmembrane helix</keyword>
<proteinExistence type="predicted"/>
<evidence type="ECO:0000313" key="4">
    <source>
        <dbReference type="Proteomes" id="UP000555828"/>
    </source>
</evidence>
<evidence type="ECO:0000256" key="1">
    <source>
        <dbReference type="SAM" id="Phobius"/>
    </source>
</evidence>
<dbReference type="InterPro" id="IPR006976">
    <property type="entry name" value="VanZ-like"/>
</dbReference>
<dbReference type="RefSeq" id="WP_184619239.1">
    <property type="nucleotide sequence ID" value="NZ_JACHEX010000002.1"/>
</dbReference>